<evidence type="ECO:0008006" key="4">
    <source>
        <dbReference type="Google" id="ProtNLM"/>
    </source>
</evidence>
<keyword evidence="1" id="KW-0472">Membrane</keyword>
<comment type="caution">
    <text evidence="2">The sequence shown here is derived from an EMBL/GenBank/DDBJ whole genome shotgun (WGS) entry which is preliminary data.</text>
</comment>
<organism evidence="2 3">
    <name type="scientific">Batillaria attramentaria</name>
    <dbReference type="NCBI Taxonomy" id="370345"/>
    <lineage>
        <taxon>Eukaryota</taxon>
        <taxon>Metazoa</taxon>
        <taxon>Spiralia</taxon>
        <taxon>Lophotrochozoa</taxon>
        <taxon>Mollusca</taxon>
        <taxon>Gastropoda</taxon>
        <taxon>Caenogastropoda</taxon>
        <taxon>Sorbeoconcha</taxon>
        <taxon>Cerithioidea</taxon>
        <taxon>Batillariidae</taxon>
        <taxon>Batillaria</taxon>
    </lineage>
</organism>
<keyword evidence="1" id="KW-1133">Transmembrane helix</keyword>
<evidence type="ECO:0000313" key="3">
    <source>
        <dbReference type="Proteomes" id="UP001519460"/>
    </source>
</evidence>
<dbReference type="Proteomes" id="UP001519460">
    <property type="component" value="Unassembled WGS sequence"/>
</dbReference>
<proteinExistence type="predicted"/>
<reference evidence="2 3" key="1">
    <citation type="journal article" date="2023" name="Sci. Data">
        <title>Genome assembly of the Korean intertidal mud-creeper Batillaria attramentaria.</title>
        <authorList>
            <person name="Patra A.K."/>
            <person name="Ho P.T."/>
            <person name="Jun S."/>
            <person name="Lee S.J."/>
            <person name="Kim Y."/>
            <person name="Won Y.J."/>
        </authorList>
    </citation>
    <scope>NUCLEOTIDE SEQUENCE [LARGE SCALE GENOMIC DNA]</scope>
    <source>
        <strain evidence="2">Wonlab-2016</strain>
    </source>
</reference>
<keyword evidence="1" id="KW-0812">Transmembrane</keyword>
<gene>
    <name evidence="2" type="ORF">BaRGS_00039690</name>
</gene>
<name>A0ABD0J2Q5_9CAEN</name>
<dbReference type="AlphaFoldDB" id="A0ABD0J2Q5"/>
<feature type="non-terminal residue" evidence="2">
    <location>
        <position position="1"/>
    </location>
</feature>
<feature type="transmembrane region" description="Helical" evidence="1">
    <location>
        <begin position="78"/>
        <end position="100"/>
    </location>
</feature>
<protein>
    <recommendedName>
        <fullName evidence="4">Ig-like domain-containing protein</fullName>
    </recommendedName>
</protein>
<evidence type="ECO:0000313" key="2">
    <source>
        <dbReference type="EMBL" id="KAK7452835.1"/>
    </source>
</evidence>
<accession>A0ABD0J2Q5</accession>
<evidence type="ECO:0000256" key="1">
    <source>
        <dbReference type="SAM" id="Phobius"/>
    </source>
</evidence>
<dbReference type="EMBL" id="JACVVK020000712">
    <property type="protein sequence ID" value="KAK7452835.1"/>
    <property type="molecule type" value="Genomic_DNA"/>
</dbReference>
<keyword evidence="3" id="KW-1185">Reference proteome</keyword>
<sequence length="108" mass="11727">HIFRCTWLPTGDPWYIASPGYTLDDKLTTKLTLSVKQLNSRFEGRYTCQIVPSSPGDAGECFLEFGEDGEADANVTTIAVSIAVTVIALVVIAAVVVCFIRKRSSTGR</sequence>